<dbReference type="InterPro" id="IPR029063">
    <property type="entry name" value="SAM-dependent_MTases_sf"/>
</dbReference>
<evidence type="ECO:0000313" key="3">
    <source>
        <dbReference type="EMBL" id="KAF2199358.1"/>
    </source>
</evidence>
<dbReference type="EMBL" id="ML994080">
    <property type="protein sequence ID" value="KAF2199358.1"/>
    <property type="molecule type" value="Genomic_DNA"/>
</dbReference>
<dbReference type="Gene3D" id="3.40.50.150">
    <property type="entry name" value="Vaccinia Virus protein VP39"/>
    <property type="match status" value="1"/>
</dbReference>
<evidence type="ECO:0000256" key="1">
    <source>
        <dbReference type="SAM" id="MobiDB-lite"/>
    </source>
</evidence>
<accession>A0A9P4MTS3</accession>
<dbReference type="Pfam" id="PF08241">
    <property type="entry name" value="Methyltransf_11"/>
    <property type="match status" value="1"/>
</dbReference>
<comment type="caution">
    <text evidence="3">The sequence shown here is derived from an EMBL/GenBank/DDBJ whole genome shotgun (WGS) entry which is preliminary data.</text>
</comment>
<dbReference type="CDD" id="cd02440">
    <property type="entry name" value="AdoMet_MTases"/>
    <property type="match status" value="1"/>
</dbReference>
<feature type="compositionally biased region" description="Basic residues" evidence="1">
    <location>
        <begin position="207"/>
        <end position="224"/>
    </location>
</feature>
<name>A0A9P4MTS3_9PLEO</name>
<gene>
    <name evidence="3" type="ORF">GQ43DRAFT_118510</name>
</gene>
<dbReference type="SUPFAM" id="SSF53335">
    <property type="entry name" value="S-adenosyl-L-methionine-dependent methyltransferases"/>
    <property type="match status" value="1"/>
</dbReference>
<feature type="region of interest" description="Disordered" evidence="1">
    <location>
        <begin position="182"/>
        <end position="255"/>
    </location>
</feature>
<feature type="domain" description="Methyltransferase type 11" evidence="2">
    <location>
        <begin position="61"/>
        <end position="165"/>
    </location>
</feature>
<feature type="compositionally biased region" description="Basic and acidic residues" evidence="1">
    <location>
        <begin position="183"/>
        <end position="202"/>
    </location>
</feature>
<dbReference type="GO" id="GO:0032259">
    <property type="term" value="P:methylation"/>
    <property type="evidence" value="ECO:0007669"/>
    <property type="project" value="UniProtKB-KW"/>
</dbReference>
<dbReference type="Proteomes" id="UP000799536">
    <property type="component" value="Unassembled WGS sequence"/>
</dbReference>
<protein>
    <submittedName>
        <fullName evidence="3">S-adenosyl-L-methionine-dependent methyltransferase</fullName>
    </submittedName>
</protein>
<sequence>MSSVADANRKFFDAIADSYESNETFQKLFERVLDVIRSRLDWLGVPLVGHGAETPKEVRMLDYACGTGMMSRALGPYVTSIRGMDISPKMVDVYNRNAKDAGVLGDKMFAIEADIFYRGHNPEVQKPEYFDFDIIAVGFAFHHFENARNAARDLYGRLRPGGALLLTEFLADGDIEVYNGEDVSTKETKRDEPGVAKAEKMPNGKGSVHHQHGFHHYGAHHHNSHDRSSHDHGSQHHTPPQKPNAQGPDQEINTPTKSLSVEDLTVTHMEDMNKSISVPSFSVPGVTLFLMKAGFVDIDVSVISGKFYMEFGGKKMYRTALLAKGRKPTVPELKSHLGVNDEEGA</sequence>
<proteinExistence type="predicted"/>
<keyword evidence="3" id="KW-0489">Methyltransferase</keyword>
<feature type="compositionally biased region" description="Basic and acidic residues" evidence="1">
    <location>
        <begin position="225"/>
        <end position="234"/>
    </location>
</feature>
<evidence type="ECO:0000259" key="2">
    <source>
        <dbReference type="Pfam" id="PF08241"/>
    </source>
</evidence>
<dbReference type="PANTHER" id="PTHR43591">
    <property type="entry name" value="METHYLTRANSFERASE"/>
    <property type="match status" value="1"/>
</dbReference>
<keyword evidence="4" id="KW-1185">Reference proteome</keyword>
<dbReference type="OrthoDB" id="3647at2759"/>
<keyword evidence="3" id="KW-0808">Transferase</keyword>
<organism evidence="3 4">
    <name type="scientific">Delitschia confertaspora ATCC 74209</name>
    <dbReference type="NCBI Taxonomy" id="1513339"/>
    <lineage>
        <taxon>Eukaryota</taxon>
        <taxon>Fungi</taxon>
        <taxon>Dikarya</taxon>
        <taxon>Ascomycota</taxon>
        <taxon>Pezizomycotina</taxon>
        <taxon>Dothideomycetes</taxon>
        <taxon>Pleosporomycetidae</taxon>
        <taxon>Pleosporales</taxon>
        <taxon>Delitschiaceae</taxon>
        <taxon>Delitschia</taxon>
    </lineage>
</organism>
<evidence type="ECO:0000313" key="4">
    <source>
        <dbReference type="Proteomes" id="UP000799536"/>
    </source>
</evidence>
<dbReference type="AlphaFoldDB" id="A0A9P4MTS3"/>
<dbReference type="InterPro" id="IPR013216">
    <property type="entry name" value="Methyltransf_11"/>
</dbReference>
<dbReference type="PANTHER" id="PTHR43591:SF108">
    <property type="entry name" value="S-ADENOSYL-L-METHIONINE-DEPENDENT METHYLTRANSFERASE"/>
    <property type="match status" value="1"/>
</dbReference>
<dbReference type="GO" id="GO:0008757">
    <property type="term" value="F:S-adenosylmethionine-dependent methyltransferase activity"/>
    <property type="evidence" value="ECO:0007669"/>
    <property type="project" value="InterPro"/>
</dbReference>
<reference evidence="3" key="1">
    <citation type="journal article" date="2020" name="Stud. Mycol.">
        <title>101 Dothideomycetes genomes: a test case for predicting lifestyles and emergence of pathogens.</title>
        <authorList>
            <person name="Haridas S."/>
            <person name="Albert R."/>
            <person name="Binder M."/>
            <person name="Bloem J."/>
            <person name="Labutti K."/>
            <person name="Salamov A."/>
            <person name="Andreopoulos B."/>
            <person name="Baker S."/>
            <person name="Barry K."/>
            <person name="Bills G."/>
            <person name="Bluhm B."/>
            <person name="Cannon C."/>
            <person name="Castanera R."/>
            <person name="Culley D."/>
            <person name="Daum C."/>
            <person name="Ezra D."/>
            <person name="Gonzalez J."/>
            <person name="Henrissat B."/>
            <person name="Kuo A."/>
            <person name="Liang C."/>
            <person name="Lipzen A."/>
            <person name="Lutzoni F."/>
            <person name="Magnuson J."/>
            <person name="Mondo S."/>
            <person name="Nolan M."/>
            <person name="Ohm R."/>
            <person name="Pangilinan J."/>
            <person name="Park H.-J."/>
            <person name="Ramirez L."/>
            <person name="Alfaro M."/>
            <person name="Sun H."/>
            <person name="Tritt A."/>
            <person name="Yoshinaga Y."/>
            <person name="Zwiers L.-H."/>
            <person name="Turgeon B."/>
            <person name="Goodwin S."/>
            <person name="Spatafora J."/>
            <person name="Crous P."/>
            <person name="Grigoriev I."/>
        </authorList>
    </citation>
    <scope>NUCLEOTIDE SEQUENCE</scope>
    <source>
        <strain evidence="3">ATCC 74209</strain>
    </source>
</reference>